<dbReference type="RefSeq" id="WP_136427968.1">
    <property type="nucleotide sequence ID" value="NZ_SSSM01000005.1"/>
</dbReference>
<reference evidence="1 2" key="1">
    <citation type="submission" date="2019-04" db="EMBL/GenBank/DDBJ databases">
        <authorList>
            <person name="Jiang L."/>
        </authorList>
    </citation>
    <scope>NUCLEOTIDE SEQUENCE [LARGE SCALE GENOMIC DNA]</scope>
    <source>
        <strain evidence="1 2">YIM 131853</strain>
    </source>
</reference>
<dbReference type="Proteomes" id="UP000309133">
    <property type="component" value="Unassembled WGS sequence"/>
</dbReference>
<keyword evidence="2" id="KW-1185">Reference proteome</keyword>
<dbReference type="OrthoDB" id="7428016at2"/>
<gene>
    <name evidence="1" type="ORF">E6C64_13275</name>
</gene>
<name>A0A4S4FH65_9MICO</name>
<dbReference type="AlphaFoldDB" id="A0A4S4FH65"/>
<protein>
    <recommendedName>
        <fullName evidence="3">SRPBCC family protein</fullName>
    </recommendedName>
</protein>
<accession>A0A4S4FH65</accession>
<proteinExistence type="predicted"/>
<evidence type="ECO:0008006" key="3">
    <source>
        <dbReference type="Google" id="ProtNLM"/>
    </source>
</evidence>
<evidence type="ECO:0000313" key="1">
    <source>
        <dbReference type="EMBL" id="THG29639.1"/>
    </source>
</evidence>
<dbReference type="EMBL" id="SSSM01000005">
    <property type="protein sequence ID" value="THG29639.1"/>
    <property type="molecule type" value="Genomic_DNA"/>
</dbReference>
<comment type="caution">
    <text evidence="1">The sequence shown here is derived from an EMBL/GenBank/DDBJ whole genome shotgun (WGS) entry which is preliminary data.</text>
</comment>
<organism evidence="1 2">
    <name type="scientific">Naasia lichenicola</name>
    <dbReference type="NCBI Taxonomy" id="2565933"/>
    <lineage>
        <taxon>Bacteria</taxon>
        <taxon>Bacillati</taxon>
        <taxon>Actinomycetota</taxon>
        <taxon>Actinomycetes</taxon>
        <taxon>Micrococcales</taxon>
        <taxon>Microbacteriaceae</taxon>
        <taxon>Naasia</taxon>
    </lineage>
</organism>
<evidence type="ECO:0000313" key="2">
    <source>
        <dbReference type="Proteomes" id="UP000309133"/>
    </source>
</evidence>
<sequence>MQVFLKLILDCEPQAAWRAIQSPAVLREVMSPALGFQSLEEKGFPTRWPPGEHPVTMKALFLPIGEQIINIEYPERRHVGVQIMRDNGRGVSGATSVFRVWDHRIAIAADPAGTGKTLYRDRLKFDAGVLSAAAWPVLWSVWQYRGLRLQQEAPTWWSMIGELKAPAAGQS</sequence>